<evidence type="ECO:0000256" key="5">
    <source>
        <dbReference type="ARBA" id="ARBA00022737"/>
    </source>
</evidence>
<evidence type="ECO:0000256" key="1">
    <source>
        <dbReference type="ARBA" id="ARBA00004141"/>
    </source>
</evidence>
<dbReference type="Proteomes" id="UP001301350">
    <property type="component" value="Unassembled WGS sequence"/>
</dbReference>
<reference evidence="11 12" key="1">
    <citation type="submission" date="2022-07" db="EMBL/GenBank/DDBJ databases">
        <title>Genome-wide signatures of adaptation to extreme environments.</title>
        <authorList>
            <person name="Cho C.H."/>
            <person name="Yoon H.S."/>
        </authorList>
    </citation>
    <scope>NUCLEOTIDE SEQUENCE [LARGE SCALE GENOMIC DNA]</scope>
    <source>
        <strain evidence="11 12">DBV 063 E5</strain>
    </source>
</reference>
<evidence type="ECO:0000256" key="4">
    <source>
        <dbReference type="ARBA" id="ARBA00022692"/>
    </source>
</evidence>
<dbReference type="Gene3D" id="1.50.40.10">
    <property type="entry name" value="Mitochondrial carrier domain"/>
    <property type="match status" value="2"/>
</dbReference>
<evidence type="ECO:0000256" key="7">
    <source>
        <dbReference type="ARBA" id="ARBA00023136"/>
    </source>
</evidence>
<feature type="repeat" description="Solcar" evidence="8">
    <location>
        <begin position="66"/>
        <end position="151"/>
    </location>
</feature>
<protein>
    <recommendedName>
        <fullName evidence="13">Mitochondrial carrier protein</fullName>
    </recommendedName>
</protein>
<evidence type="ECO:0000256" key="3">
    <source>
        <dbReference type="ARBA" id="ARBA00022448"/>
    </source>
</evidence>
<keyword evidence="6" id="KW-1133">Transmembrane helix</keyword>
<organism evidence="11 12">
    <name type="scientific">Cyanidium caldarium</name>
    <name type="common">Red alga</name>
    <dbReference type="NCBI Taxonomy" id="2771"/>
    <lineage>
        <taxon>Eukaryota</taxon>
        <taxon>Rhodophyta</taxon>
        <taxon>Bangiophyceae</taxon>
        <taxon>Cyanidiales</taxon>
        <taxon>Cyanidiaceae</taxon>
        <taxon>Cyanidium</taxon>
    </lineage>
</organism>
<evidence type="ECO:0000256" key="2">
    <source>
        <dbReference type="ARBA" id="ARBA00006375"/>
    </source>
</evidence>
<feature type="repeat" description="Solcar" evidence="8">
    <location>
        <begin position="279"/>
        <end position="366"/>
    </location>
</feature>
<keyword evidence="5" id="KW-0677">Repeat</keyword>
<dbReference type="EMBL" id="JANCYW010000009">
    <property type="protein sequence ID" value="KAK4536763.1"/>
    <property type="molecule type" value="Genomic_DNA"/>
</dbReference>
<evidence type="ECO:0000256" key="6">
    <source>
        <dbReference type="ARBA" id="ARBA00022989"/>
    </source>
</evidence>
<dbReference type="GO" id="GO:0016020">
    <property type="term" value="C:membrane"/>
    <property type="evidence" value="ECO:0007669"/>
    <property type="project" value="UniProtKB-SubCell"/>
</dbReference>
<evidence type="ECO:0000313" key="12">
    <source>
        <dbReference type="Proteomes" id="UP001301350"/>
    </source>
</evidence>
<gene>
    <name evidence="11" type="ORF">CDCA_CDCA09G2788</name>
</gene>
<name>A0AAV9IY88_CYACA</name>
<dbReference type="InterPro" id="IPR018108">
    <property type="entry name" value="MCP_transmembrane"/>
</dbReference>
<evidence type="ECO:0000256" key="8">
    <source>
        <dbReference type="PROSITE-ProRule" id="PRU00282"/>
    </source>
</evidence>
<dbReference type="InterPro" id="IPR023395">
    <property type="entry name" value="MCP_dom_sf"/>
</dbReference>
<keyword evidence="7 8" id="KW-0472">Membrane</keyword>
<keyword evidence="4 8" id="KW-0812">Transmembrane</keyword>
<comment type="subcellular location">
    <subcellularLocation>
        <location evidence="1">Membrane</location>
        <topology evidence="1">Multi-pass membrane protein</topology>
    </subcellularLocation>
</comment>
<evidence type="ECO:0000313" key="11">
    <source>
        <dbReference type="EMBL" id="KAK4536763.1"/>
    </source>
</evidence>
<dbReference type="AlphaFoldDB" id="A0AAV9IY88"/>
<sequence>MRSQQCDHSDEDTSLRARSRNERESLSPPRPVHRRRRPPWMATAVSATAPRPSPSQLWLLSSVPVQKLPRVAVAGGLAGAIVNGLLHPLDTVKSVRQADPARYSRRTLGTLQQLVRESGAGVLYRGILPAVIGAATSSSIYFGTYETVKSLLMAARARRSAATTTTTSVSLPPMGERSMIHMLAAASGNIASSIIFVPKEVLKQRLQAGREATVWQVWQHQHLRGLYWGYRATLLRNVPTTVLNFVFYEELKIRLVQLRRLWRAHRSGPPAASLEPVTPHAVELLLAGSMAGALSSALTTPLDVVKTKFSTATSARLSSLSVLGMLRHVLQQEGPAGLFRGVSARAFWAGAFSAIGFGTYEFCKSLLLRDGPRDPKTQPVSSAPRGQRTPASSLSSLLALTGSPPRWLARGRRAPRACSTALAAPLAHRCVCWR</sequence>
<dbReference type="SUPFAM" id="SSF103506">
    <property type="entry name" value="Mitochondrial carrier"/>
    <property type="match status" value="1"/>
</dbReference>
<keyword evidence="3 9" id="KW-0813">Transport</keyword>
<feature type="compositionally biased region" description="Basic and acidic residues" evidence="10">
    <location>
        <begin position="1"/>
        <end position="25"/>
    </location>
</feature>
<evidence type="ECO:0000256" key="10">
    <source>
        <dbReference type="SAM" id="MobiDB-lite"/>
    </source>
</evidence>
<comment type="caution">
    <text evidence="11">The sequence shown here is derived from an EMBL/GenBank/DDBJ whole genome shotgun (WGS) entry which is preliminary data.</text>
</comment>
<evidence type="ECO:0008006" key="13">
    <source>
        <dbReference type="Google" id="ProtNLM"/>
    </source>
</evidence>
<proteinExistence type="inferred from homology"/>
<evidence type="ECO:0000256" key="9">
    <source>
        <dbReference type="RuleBase" id="RU000488"/>
    </source>
</evidence>
<keyword evidence="12" id="KW-1185">Reference proteome</keyword>
<comment type="similarity">
    <text evidence="2 9">Belongs to the mitochondrial carrier (TC 2.A.29) family.</text>
</comment>
<feature type="region of interest" description="Disordered" evidence="10">
    <location>
        <begin position="1"/>
        <end position="39"/>
    </location>
</feature>
<dbReference type="PANTHER" id="PTHR45667">
    <property type="entry name" value="S-ADENOSYLMETHIONINE MITOCHONDRIAL CARRIER PROTEIN"/>
    <property type="match status" value="1"/>
</dbReference>
<feature type="region of interest" description="Disordered" evidence="10">
    <location>
        <begin position="373"/>
        <end position="395"/>
    </location>
</feature>
<accession>A0AAV9IY88</accession>
<feature type="repeat" description="Solcar" evidence="8">
    <location>
        <begin position="176"/>
        <end position="254"/>
    </location>
</feature>
<dbReference type="PROSITE" id="PS50920">
    <property type="entry name" value="SOLCAR"/>
    <property type="match status" value="3"/>
</dbReference>
<dbReference type="Pfam" id="PF00153">
    <property type="entry name" value="Mito_carr"/>
    <property type="match status" value="3"/>
</dbReference>